<evidence type="ECO:0000313" key="9">
    <source>
        <dbReference type="EMBL" id="WEU39867.1"/>
    </source>
</evidence>
<gene>
    <name evidence="7" type="primary">ogg</name>
    <name evidence="9" type="ORF">OdinLCB4_005195</name>
</gene>
<dbReference type="EC" id="3.2.2.-" evidence="7"/>
<name>A0AAF0IBE3_ODILC</name>
<evidence type="ECO:0000256" key="2">
    <source>
        <dbReference type="ARBA" id="ARBA00022801"/>
    </source>
</evidence>
<comment type="catalytic activity">
    <reaction evidence="7">
        <text>2'-deoxyribonucleotide-(2'-deoxyribose 5'-phosphate)-2'-deoxyribonucleotide-DNA = a 3'-end 2'-deoxyribonucleotide-(2,3-dehydro-2,3-deoxyribose 5'-phosphate)-DNA + a 5'-end 5'-phospho-2'-deoxyribonucleoside-DNA + H(+)</text>
        <dbReference type="Rhea" id="RHEA:66592"/>
        <dbReference type="Rhea" id="RHEA-COMP:13180"/>
        <dbReference type="Rhea" id="RHEA-COMP:16897"/>
        <dbReference type="Rhea" id="RHEA-COMP:17067"/>
        <dbReference type="ChEBI" id="CHEBI:15378"/>
        <dbReference type="ChEBI" id="CHEBI:136412"/>
        <dbReference type="ChEBI" id="CHEBI:157695"/>
        <dbReference type="ChEBI" id="CHEBI:167181"/>
        <dbReference type="EC" id="4.2.99.18"/>
    </reaction>
</comment>
<comment type="function">
    <text evidence="7">Catalyzes the excision of an oxidatively damaged form of guanine (7,8-dihydro-8-oxoguanine = 8-oxoG) from DNA. Also cleaves the DNA backbone at apurinic/apyrimidinic sites (AP sites).</text>
</comment>
<dbReference type="Gene3D" id="1.10.340.30">
    <property type="entry name" value="Hypothetical protein, domain 2"/>
    <property type="match status" value="1"/>
</dbReference>
<dbReference type="InterPro" id="IPR023170">
    <property type="entry name" value="HhH_base_excis_C"/>
</dbReference>
<dbReference type="KEGG" id="oyw:OdinLCB4_005195"/>
<evidence type="ECO:0000256" key="3">
    <source>
        <dbReference type="ARBA" id="ARBA00023204"/>
    </source>
</evidence>
<dbReference type="AlphaFoldDB" id="A0AAF0IBE3"/>
<dbReference type="GO" id="GO:0140078">
    <property type="term" value="F:class I DNA-(apurinic or apyrimidinic site) endonuclease activity"/>
    <property type="evidence" value="ECO:0007669"/>
    <property type="project" value="UniProtKB-EC"/>
</dbReference>
<evidence type="ECO:0000256" key="6">
    <source>
        <dbReference type="ARBA" id="ARBA00023295"/>
    </source>
</evidence>
<keyword evidence="3 7" id="KW-0234">DNA repair</keyword>
<dbReference type="SMART" id="SM00478">
    <property type="entry name" value="ENDO3c"/>
    <property type="match status" value="1"/>
</dbReference>
<keyword evidence="4 7" id="KW-0456">Lyase</keyword>
<protein>
    <recommendedName>
        <fullName evidence="7">8-oxoguanine DNA glycosylase/AP lyase</fullName>
    </recommendedName>
    <domain>
        <recommendedName>
            <fullName evidence="7">8-oxoguanine DNA glycosylase</fullName>
            <shortName evidence="7">8-oxoG DNA glycosylase</shortName>
            <ecNumber evidence="7">3.2.2.-</ecNumber>
        </recommendedName>
    </domain>
    <domain>
        <recommendedName>
            <fullName evidence="7">DNA-(apurinic or apyrimidinic site) lyase</fullName>
            <shortName evidence="7">AP lyase</shortName>
            <ecNumber evidence="7">4.2.99.18</ecNumber>
        </recommendedName>
    </domain>
</protein>
<dbReference type="EMBL" id="CP091871">
    <property type="protein sequence ID" value="WEU39867.1"/>
    <property type="molecule type" value="Genomic_DNA"/>
</dbReference>
<feature type="active site" evidence="7">
    <location>
        <position position="150"/>
    </location>
</feature>
<sequence length="209" mass="24439">MNYQPLVSEIEKLKSSDVKNKIAERILEFKNTGKGGCEELYKELCYCILTANFSAERAIRIHGKICERLCDISGYELEKILKESGYRFPFKAEYIVSARKYKEAIKDLLEKNIGEEEFRTWLIKNIKGLGYKEASHFMRNIGYSNIAIIDRHILNILEKFKILNHPKTLTAKKYMEIERLLREIAAQANLTLAELDLYLWYMETGQVLK</sequence>
<accession>A0AAF0IBE3</accession>
<feature type="site" description="Important for guanine/8-oxoguanine distinction" evidence="7">
    <location>
        <position position="209"/>
    </location>
</feature>
<keyword evidence="5 7" id="KW-0511">Multifunctional enzyme</keyword>
<comment type="similarity">
    <text evidence="7">Belongs to the type-2 OGG1 family.</text>
</comment>
<evidence type="ECO:0000256" key="7">
    <source>
        <dbReference type="HAMAP-Rule" id="MF_00241"/>
    </source>
</evidence>
<feature type="domain" description="HhH-GPD" evidence="8">
    <location>
        <begin position="49"/>
        <end position="207"/>
    </location>
</feature>
<evidence type="ECO:0000256" key="4">
    <source>
        <dbReference type="ARBA" id="ARBA00023239"/>
    </source>
</evidence>
<dbReference type="SUPFAM" id="SSF48150">
    <property type="entry name" value="DNA-glycosylase"/>
    <property type="match status" value="1"/>
</dbReference>
<evidence type="ECO:0000256" key="5">
    <source>
        <dbReference type="ARBA" id="ARBA00023268"/>
    </source>
</evidence>
<reference evidence="9" key="2">
    <citation type="journal article" date="2022" name="Nat. Microbiol.">
        <title>A closed Candidatus Odinarchaeum chromosome exposes Asgard archaeal viruses.</title>
        <authorList>
            <person name="Tamarit D."/>
            <person name="Caceres E.F."/>
            <person name="Krupovic M."/>
            <person name="Nijland R."/>
            <person name="Eme L."/>
            <person name="Robinson N.P."/>
            <person name="Ettema T.J.G."/>
        </authorList>
    </citation>
    <scope>NUCLEOTIDE SEQUENCE</scope>
    <source>
        <strain evidence="9">LCB_4</strain>
    </source>
</reference>
<dbReference type="EC" id="4.2.99.18" evidence="7"/>
<reference evidence="9" key="1">
    <citation type="journal article" date="2017" name="Nature">
        <title>Asgard archaea illuminate the origin of eukaryotic cellular complexity.</title>
        <authorList>
            <person name="Zaremba-Niedzwiedzka K."/>
            <person name="Caceres E.F."/>
            <person name="Saw J.H."/>
            <person name="Backstrom D."/>
            <person name="Juzokaite L."/>
            <person name="Vancaester E."/>
            <person name="Seitz K.W."/>
            <person name="Anantharaman K."/>
            <person name="Starnawski P."/>
            <person name="Kjeldsen K.U."/>
            <person name="Scott M.B."/>
            <person name="Nunoura T."/>
            <person name="Banfield J.F."/>
            <person name="Schramm A."/>
            <person name="Baker B.J."/>
            <person name="Spang A."/>
            <person name="Ettema T.J.G."/>
        </authorList>
    </citation>
    <scope>NUCLEOTIDE SEQUENCE</scope>
    <source>
        <strain evidence="9">LCB_4</strain>
    </source>
</reference>
<dbReference type="InterPro" id="IPR012092">
    <property type="entry name" value="DNA_glyclase/AP_lyase_Ogg"/>
</dbReference>
<keyword evidence="2 7" id="KW-0378">Hydrolase</keyword>
<evidence type="ECO:0000259" key="8">
    <source>
        <dbReference type="SMART" id="SM00478"/>
    </source>
</evidence>
<dbReference type="Pfam" id="PF22175">
    <property type="entry name" value="Ogg-HhH"/>
    <property type="match status" value="1"/>
</dbReference>
<dbReference type="HAMAP" id="MF_00241">
    <property type="entry name" value="Ogg"/>
    <property type="match status" value="1"/>
</dbReference>
<dbReference type="Proteomes" id="UP000186851">
    <property type="component" value="Chromosome"/>
</dbReference>
<dbReference type="GO" id="GO:0016799">
    <property type="term" value="F:hydrolase activity, hydrolyzing N-glycosyl compounds"/>
    <property type="evidence" value="ECO:0007669"/>
    <property type="project" value="UniProtKB-UniRule"/>
</dbReference>
<dbReference type="GO" id="GO:0006284">
    <property type="term" value="P:base-excision repair"/>
    <property type="evidence" value="ECO:0007669"/>
    <property type="project" value="UniProtKB-UniRule"/>
</dbReference>
<proteinExistence type="inferred from homology"/>
<dbReference type="PIRSF" id="PIRSF005954">
    <property type="entry name" value="Thrmst_ogg"/>
    <property type="match status" value="1"/>
</dbReference>
<evidence type="ECO:0000256" key="1">
    <source>
        <dbReference type="ARBA" id="ARBA00022763"/>
    </source>
</evidence>
<feature type="active site" evidence="7">
    <location>
        <position position="132"/>
    </location>
</feature>
<keyword evidence="6 7" id="KW-0326">Glycosidase</keyword>
<dbReference type="Gene3D" id="1.10.1670.10">
    <property type="entry name" value="Helix-hairpin-Helix base-excision DNA repair enzymes (C-terminal)"/>
    <property type="match status" value="1"/>
</dbReference>
<organism evidence="9 10">
    <name type="scientific">Odinarchaeota yellowstonii (strain LCB_4)</name>
    <dbReference type="NCBI Taxonomy" id="1841599"/>
    <lineage>
        <taxon>Archaea</taxon>
        <taxon>Promethearchaeati</taxon>
        <taxon>Candidatus Odinarchaeota</taxon>
        <taxon>Candidatus Odinarchaeia</taxon>
        <taxon>Candidatus Odinarchaeales</taxon>
        <taxon>Candidatus Odinarchaeaceae</taxon>
        <taxon>Candidatus Odinarchaeum</taxon>
    </lineage>
</organism>
<dbReference type="InterPro" id="IPR011257">
    <property type="entry name" value="DNA_glycosylase"/>
</dbReference>
<keyword evidence="1 7" id="KW-0227">DNA damage</keyword>
<dbReference type="CDD" id="cd00056">
    <property type="entry name" value="ENDO3c"/>
    <property type="match status" value="1"/>
</dbReference>
<evidence type="ECO:0000313" key="10">
    <source>
        <dbReference type="Proteomes" id="UP000186851"/>
    </source>
</evidence>
<dbReference type="InterPro" id="IPR003265">
    <property type="entry name" value="HhH-GPD_domain"/>
</dbReference>
<dbReference type="NCBIfam" id="NF002305">
    <property type="entry name" value="PRK01229.1"/>
    <property type="match status" value="1"/>
</dbReference>